<comment type="similarity">
    <text evidence="2">In the C-terminal section; belongs to the peptidase M41 family.</text>
</comment>
<dbReference type="GO" id="GO:0005524">
    <property type="term" value="F:ATP binding"/>
    <property type="evidence" value="ECO:0007669"/>
    <property type="project" value="InterPro"/>
</dbReference>
<dbReference type="InterPro" id="IPR000642">
    <property type="entry name" value="Peptidase_M41"/>
</dbReference>
<evidence type="ECO:0000256" key="3">
    <source>
        <dbReference type="ARBA" id="ARBA00022670"/>
    </source>
</evidence>
<evidence type="ECO:0000259" key="8">
    <source>
        <dbReference type="SMART" id="SM00382"/>
    </source>
</evidence>
<dbReference type="Gene3D" id="3.40.50.300">
    <property type="entry name" value="P-loop containing nucleotide triphosphate hydrolases"/>
    <property type="match status" value="1"/>
</dbReference>
<evidence type="ECO:0000256" key="2">
    <source>
        <dbReference type="ARBA" id="ARBA00010044"/>
    </source>
</evidence>
<keyword evidence="5" id="KW-0378">Hydrolase</keyword>
<evidence type="ECO:0000256" key="5">
    <source>
        <dbReference type="ARBA" id="ARBA00022801"/>
    </source>
</evidence>
<dbReference type="PANTHER" id="PTHR23076">
    <property type="entry name" value="METALLOPROTEASE M41 FTSH"/>
    <property type="match status" value="1"/>
</dbReference>
<dbReference type="SMART" id="SM00382">
    <property type="entry name" value="AAA"/>
    <property type="match status" value="1"/>
</dbReference>
<dbReference type="PANTHER" id="PTHR23076:SF97">
    <property type="entry name" value="ATP-DEPENDENT ZINC METALLOPROTEASE YME1L1"/>
    <property type="match status" value="1"/>
</dbReference>
<dbReference type="Gene3D" id="1.10.8.60">
    <property type="match status" value="1"/>
</dbReference>
<keyword evidence="7" id="KW-0482">Metalloprotease</keyword>
<feature type="domain" description="AAA+ ATPase" evidence="8">
    <location>
        <begin position="261"/>
        <end position="402"/>
    </location>
</feature>
<dbReference type="GO" id="GO:0004222">
    <property type="term" value="F:metalloendopeptidase activity"/>
    <property type="evidence" value="ECO:0007669"/>
    <property type="project" value="InterPro"/>
</dbReference>
<keyword evidence="3" id="KW-0645">Protease</keyword>
<proteinExistence type="inferred from homology"/>
<dbReference type="EMBL" id="LPUX01000061">
    <property type="protein sequence ID" value="OAP38529.1"/>
    <property type="molecule type" value="Genomic_DNA"/>
</dbReference>
<comment type="cofactor">
    <cofactor evidence="1">
        <name>Zn(2+)</name>
        <dbReference type="ChEBI" id="CHEBI:29105"/>
    </cofactor>
</comment>
<name>A0A178XTC6_9HYPH</name>
<dbReference type="InterPro" id="IPR003959">
    <property type="entry name" value="ATPase_AAA_core"/>
</dbReference>
<dbReference type="InterPro" id="IPR027417">
    <property type="entry name" value="P-loop_NTPase"/>
</dbReference>
<dbReference type="AlphaFoldDB" id="A0A178XTC6"/>
<dbReference type="CDD" id="cd19481">
    <property type="entry name" value="RecA-like_protease"/>
    <property type="match status" value="1"/>
</dbReference>
<dbReference type="Pfam" id="PF17862">
    <property type="entry name" value="AAA_lid_3"/>
    <property type="match status" value="1"/>
</dbReference>
<dbReference type="InterPro" id="IPR003593">
    <property type="entry name" value="AAA+_ATPase"/>
</dbReference>
<keyword evidence="6" id="KW-0862">Zinc</keyword>
<dbReference type="Pfam" id="PF01434">
    <property type="entry name" value="Peptidase_M41"/>
    <property type="match status" value="1"/>
</dbReference>
<comment type="caution">
    <text evidence="9">The sequence shown here is derived from an EMBL/GenBank/DDBJ whole genome shotgun (WGS) entry which is preliminary data.</text>
</comment>
<reference evidence="9 10" key="1">
    <citation type="journal article" date="2016" name="Int. J. Syst. Evol. Microbiol.">
        <title>Ensifer glycinis sp. nov., an novel rhizobial species associated with Glycine spp.</title>
        <authorList>
            <person name="Yan H."/>
            <person name="Yan J."/>
            <person name="Sui X.H."/>
            <person name="Wang E.T."/>
            <person name="Chen W.X."/>
            <person name="Zhang X.X."/>
            <person name="Chen W.F."/>
        </authorList>
    </citation>
    <scope>NUCLEOTIDE SEQUENCE [LARGE SCALE GENOMIC DNA]</scope>
    <source>
        <strain evidence="9 10">CCBAU 23380</strain>
    </source>
</reference>
<dbReference type="Proteomes" id="UP000094025">
    <property type="component" value="Unassembled WGS sequence"/>
</dbReference>
<sequence length="664" mass="73516">MRRNDAPITNVPMEFTSVLMQLRRAALENRNAFLHSGLALHSRAGMAALLKSSRNFIAYCGFVRFVRMHRLVFAKPAFVIVIDVPKVWRVPDVQAAASMAFGHNNELRFLNHAAARDRKGRWEIDTSDYLAAPKLVIFTAEETEIHPDFEIAATFRAKIDLGLERHFRALSSLLKCEDLTDEAIAMISKEPSERIDAVFRLGHSAEVAISKLKSFAAPEKILSEVVPQSTTTGFGPAGEWAQNLKKDIAAWRQGTLPWSEVDRGVLIYGPPGTGKTRFARVLAQECGMHLVATSLSRWQSSKDGALGDLLRAMYASFAEAKADAPSLLFIDEIDSVGDRNRFPARHRNYSTQVVNGLLEALDGVDGREGVIVMGACNRPDQIDPAVLRSGRLERHIYFPLPDIKARGDILSFYLPSLVDEPQLRNLAARLVGYSGADIENLARQARRRARENNRAVTLTDVEEYMPERQALDDQALLRVAIHEAGHALLAHHLTVGTVQLVEIYDHRDIHPTQTTGNGMALVETPKRTFRTRSSILNHIAMTLGGLAAEEIAYEDRSTSSGGTKESDLALATAMAIEMVSEYGLGNSLVFAPKAVDPGDALALWQDPFLRKEIDAVLNREFQRAKDLLSARKAELMEFATTLQRKKRLEGRELEGLLSGNGPAD</sequence>
<accession>A0A178XTC6</accession>
<dbReference type="GO" id="GO:0004176">
    <property type="term" value="F:ATP-dependent peptidase activity"/>
    <property type="evidence" value="ECO:0007669"/>
    <property type="project" value="InterPro"/>
</dbReference>
<evidence type="ECO:0000313" key="9">
    <source>
        <dbReference type="EMBL" id="OAP38529.1"/>
    </source>
</evidence>
<gene>
    <name evidence="9" type="ORF">AU381_23525</name>
</gene>
<dbReference type="SUPFAM" id="SSF52540">
    <property type="entry name" value="P-loop containing nucleoside triphosphate hydrolases"/>
    <property type="match status" value="1"/>
</dbReference>
<dbReference type="Pfam" id="PF00004">
    <property type="entry name" value="AAA"/>
    <property type="match status" value="1"/>
</dbReference>
<evidence type="ECO:0000256" key="1">
    <source>
        <dbReference type="ARBA" id="ARBA00001947"/>
    </source>
</evidence>
<dbReference type="STRING" id="1472378.AU381_23525"/>
<protein>
    <recommendedName>
        <fullName evidence="8">AAA+ ATPase domain-containing protein</fullName>
    </recommendedName>
</protein>
<dbReference type="GO" id="GO:0030163">
    <property type="term" value="P:protein catabolic process"/>
    <property type="evidence" value="ECO:0007669"/>
    <property type="project" value="TreeGrafter"/>
</dbReference>
<keyword evidence="10" id="KW-1185">Reference proteome</keyword>
<evidence type="ECO:0000313" key="10">
    <source>
        <dbReference type="Proteomes" id="UP000094025"/>
    </source>
</evidence>
<dbReference type="GO" id="GO:0046872">
    <property type="term" value="F:metal ion binding"/>
    <property type="evidence" value="ECO:0007669"/>
    <property type="project" value="UniProtKB-KW"/>
</dbReference>
<dbReference type="GO" id="GO:0006508">
    <property type="term" value="P:proteolysis"/>
    <property type="evidence" value="ECO:0007669"/>
    <property type="project" value="UniProtKB-KW"/>
</dbReference>
<dbReference type="SUPFAM" id="SSF140990">
    <property type="entry name" value="FtsH protease domain-like"/>
    <property type="match status" value="1"/>
</dbReference>
<evidence type="ECO:0000256" key="7">
    <source>
        <dbReference type="ARBA" id="ARBA00023049"/>
    </source>
</evidence>
<dbReference type="InterPro" id="IPR041569">
    <property type="entry name" value="AAA_lid_3"/>
</dbReference>
<dbReference type="InterPro" id="IPR037219">
    <property type="entry name" value="Peptidase_M41-like"/>
</dbReference>
<dbReference type="Gene3D" id="1.20.58.760">
    <property type="entry name" value="Peptidase M41"/>
    <property type="match status" value="1"/>
</dbReference>
<dbReference type="GO" id="GO:0005886">
    <property type="term" value="C:plasma membrane"/>
    <property type="evidence" value="ECO:0007669"/>
    <property type="project" value="TreeGrafter"/>
</dbReference>
<dbReference type="GO" id="GO:0016887">
    <property type="term" value="F:ATP hydrolysis activity"/>
    <property type="evidence" value="ECO:0007669"/>
    <property type="project" value="InterPro"/>
</dbReference>
<evidence type="ECO:0000256" key="6">
    <source>
        <dbReference type="ARBA" id="ARBA00022833"/>
    </source>
</evidence>
<dbReference type="OrthoDB" id="9809379at2"/>
<keyword evidence="4" id="KW-0479">Metal-binding</keyword>
<organism evidence="9 10">
    <name type="scientific">Sinorhizobium glycinis</name>
    <dbReference type="NCBI Taxonomy" id="1472378"/>
    <lineage>
        <taxon>Bacteria</taxon>
        <taxon>Pseudomonadati</taxon>
        <taxon>Pseudomonadota</taxon>
        <taxon>Alphaproteobacteria</taxon>
        <taxon>Hyphomicrobiales</taxon>
        <taxon>Rhizobiaceae</taxon>
        <taxon>Sinorhizobium/Ensifer group</taxon>
        <taxon>Sinorhizobium</taxon>
    </lineage>
</organism>
<evidence type="ECO:0000256" key="4">
    <source>
        <dbReference type="ARBA" id="ARBA00022723"/>
    </source>
</evidence>